<name>A0A1F7VDP5_9BACT</name>
<evidence type="ECO:0000313" key="1">
    <source>
        <dbReference type="EMBL" id="OGL88561.1"/>
    </source>
</evidence>
<reference evidence="1 2" key="1">
    <citation type="journal article" date="2016" name="Nat. Commun.">
        <title>Thousands of microbial genomes shed light on interconnected biogeochemical processes in an aquifer system.</title>
        <authorList>
            <person name="Anantharaman K."/>
            <person name="Brown C.T."/>
            <person name="Hug L.A."/>
            <person name="Sharon I."/>
            <person name="Castelle C.J."/>
            <person name="Probst A.J."/>
            <person name="Thomas B.C."/>
            <person name="Singh A."/>
            <person name="Wilkins M.J."/>
            <person name="Karaoz U."/>
            <person name="Brodie E.L."/>
            <person name="Williams K.H."/>
            <person name="Hubbard S.S."/>
            <person name="Banfield J.F."/>
        </authorList>
    </citation>
    <scope>NUCLEOTIDE SEQUENCE [LARGE SCALE GENOMIC DNA]</scope>
</reference>
<organism evidence="1 2">
    <name type="scientific">Candidatus Uhrbacteria bacterium RIFCSPLOWO2_02_FULL_49_11</name>
    <dbReference type="NCBI Taxonomy" id="1802409"/>
    <lineage>
        <taxon>Bacteria</taxon>
        <taxon>Candidatus Uhriibacteriota</taxon>
    </lineage>
</organism>
<dbReference type="AlphaFoldDB" id="A0A1F7VDP5"/>
<gene>
    <name evidence="1" type="ORF">A3I42_02100</name>
</gene>
<evidence type="ECO:0000313" key="2">
    <source>
        <dbReference type="Proteomes" id="UP000178264"/>
    </source>
</evidence>
<evidence type="ECO:0008006" key="3">
    <source>
        <dbReference type="Google" id="ProtNLM"/>
    </source>
</evidence>
<sequence>MAIEYHREHYIEKGTENTARLTLDRDIRYWHQLTDRTWIPLGVENGIRLEIKCDSCFLKTQAYSQIIRLLQHTHAVPVLSKRYVGLNRLNMWQRSIAPLPIDEIPGFEYEITFDVPEEKAQTISAELFHVFKKGIKHFTIDPYRNWMSEQSMIRLYMGNNLRLNLYGDTFKWVWKRSAPHSPSHKIRIKTSREEKGSERLITPKQISEFFTRYRLQGALTRHKRQFWIRDKNERIYKISVHRSSNFTTVQHLTRLDLEYVGRAKPGDSQNALTTVTRQLQTVARIIRKSFPALKPATASLRAYSWIHPKDINKHPALQILYGFNKLHHSIKINNCSIFG</sequence>
<comment type="caution">
    <text evidence="1">The sequence shown here is derived from an EMBL/GenBank/DDBJ whole genome shotgun (WGS) entry which is preliminary data.</text>
</comment>
<dbReference type="Proteomes" id="UP000178264">
    <property type="component" value="Unassembled WGS sequence"/>
</dbReference>
<accession>A0A1F7VDP5</accession>
<protein>
    <recommendedName>
        <fullName evidence="3">CYTH domain-containing protein</fullName>
    </recommendedName>
</protein>
<dbReference type="EMBL" id="MGER01000025">
    <property type="protein sequence ID" value="OGL88561.1"/>
    <property type="molecule type" value="Genomic_DNA"/>
</dbReference>
<proteinExistence type="predicted"/>